<reference evidence="2 3" key="1">
    <citation type="submission" date="2020-08" db="EMBL/GenBank/DDBJ databases">
        <title>Dyella sp. G9 isolated from forest soil.</title>
        <authorList>
            <person name="Fu J."/>
            <person name="Qiu L."/>
        </authorList>
    </citation>
    <scope>NUCLEOTIDE SEQUENCE [LARGE SCALE GENOMIC DNA]</scope>
    <source>
        <strain evidence="2 3">G9</strain>
    </source>
</reference>
<evidence type="ECO:0000256" key="1">
    <source>
        <dbReference type="SAM" id="SignalP"/>
    </source>
</evidence>
<accession>A0A7G8Q157</accession>
<dbReference type="RefSeq" id="WP_187055988.1">
    <property type="nucleotide sequence ID" value="NZ_CP060412.1"/>
</dbReference>
<feature type="signal peptide" evidence="1">
    <location>
        <begin position="1"/>
        <end position="21"/>
    </location>
</feature>
<name>A0A7G8Q157_9GAMM</name>
<dbReference type="SUPFAM" id="SSF56935">
    <property type="entry name" value="Porins"/>
    <property type="match status" value="1"/>
</dbReference>
<sequence>MKKTLLAMAFAAMVAPIAAQATQENGIGYTYVQLDYVNITQAGNAGVAQGGQLSGSYGFANNYQVFGSYGSIDFNKVSSYDPIIGHFYWHPKVKPWSLGFGYDASIGSRADWVTQVSYQHNKNSNHMCLDDYCIRYNASNNMWTVNTGVMGRVTDKLTANAYIGYDKVANGNGEGNVFGQFGLVYSFTPMWAVEGGVRVSNDTTDVINVGVRASF</sequence>
<dbReference type="Proteomes" id="UP000515873">
    <property type="component" value="Chromosome"/>
</dbReference>
<feature type="chain" id="PRO_5028851187" description="Outer membrane protein beta-barrel domain-containing protein" evidence="1">
    <location>
        <begin position="22"/>
        <end position="215"/>
    </location>
</feature>
<keyword evidence="3" id="KW-1185">Reference proteome</keyword>
<keyword evidence="1" id="KW-0732">Signal</keyword>
<dbReference type="EMBL" id="CP060412">
    <property type="protein sequence ID" value="QNK00515.1"/>
    <property type="molecule type" value="Genomic_DNA"/>
</dbReference>
<dbReference type="AlphaFoldDB" id="A0A7G8Q157"/>
<gene>
    <name evidence="2" type="ORF">H8F01_15620</name>
</gene>
<organism evidence="2 3">
    <name type="scientific">Dyella telluris</name>
    <dbReference type="NCBI Taxonomy" id="2763498"/>
    <lineage>
        <taxon>Bacteria</taxon>
        <taxon>Pseudomonadati</taxon>
        <taxon>Pseudomonadota</taxon>
        <taxon>Gammaproteobacteria</taxon>
        <taxon>Lysobacterales</taxon>
        <taxon>Rhodanobacteraceae</taxon>
        <taxon>Dyella</taxon>
    </lineage>
</organism>
<protein>
    <recommendedName>
        <fullName evidence="4">Outer membrane protein beta-barrel domain-containing protein</fullName>
    </recommendedName>
</protein>
<proteinExistence type="predicted"/>
<evidence type="ECO:0000313" key="2">
    <source>
        <dbReference type="EMBL" id="QNK00515.1"/>
    </source>
</evidence>
<evidence type="ECO:0008006" key="4">
    <source>
        <dbReference type="Google" id="ProtNLM"/>
    </source>
</evidence>
<evidence type="ECO:0000313" key="3">
    <source>
        <dbReference type="Proteomes" id="UP000515873"/>
    </source>
</evidence>
<dbReference type="KEGG" id="dtl:H8F01_15620"/>